<comment type="similarity">
    <text evidence="1">Belongs to the LOR family.</text>
</comment>
<dbReference type="Proteomes" id="UP000591626">
    <property type="component" value="Unassembled WGS sequence"/>
</dbReference>
<reference evidence="2 3" key="1">
    <citation type="submission" date="2020-03" db="EMBL/GenBank/DDBJ databases">
        <title>Draft genome sequences of bacterial isolates from the female urobiome.</title>
        <authorList>
            <person name="Miller-Ensminger T."/>
            <person name="Wolfe A.J."/>
            <person name="Putonti C."/>
        </authorList>
    </citation>
    <scope>NUCLEOTIDE SEQUENCE [LARGE SCALE GENOMIC DNA]</scope>
    <source>
        <strain evidence="2 3">UMB8490</strain>
    </source>
</reference>
<dbReference type="Pfam" id="PF04525">
    <property type="entry name" value="LOR"/>
    <property type="match status" value="1"/>
</dbReference>
<evidence type="ECO:0000256" key="1">
    <source>
        <dbReference type="ARBA" id="ARBA00005437"/>
    </source>
</evidence>
<organism evidence="2 3">
    <name type="scientific">Corynebacterium coyleae</name>
    <dbReference type="NCBI Taxonomy" id="53374"/>
    <lineage>
        <taxon>Bacteria</taxon>
        <taxon>Bacillati</taxon>
        <taxon>Actinomycetota</taxon>
        <taxon>Actinomycetes</taxon>
        <taxon>Mycobacteriales</taxon>
        <taxon>Corynebacteriaceae</taxon>
        <taxon>Corynebacterium</taxon>
    </lineage>
</organism>
<dbReference type="EMBL" id="JAAUVV010000006">
    <property type="protein sequence ID" value="NJJ03666.1"/>
    <property type="molecule type" value="Genomic_DNA"/>
</dbReference>
<comment type="caution">
    <text evidence="2">The sequence shown here is derived from an EMBL/GenBank/DDBJ whole genome shotgun (WGS) entry which is preliminary data.</text>
</comment>
<evidence type="ECO:0000313" key="3">
    <source>
        <dbReference type="Proteomes" id="UP000591626"/>
    </source>
</evidence>
<dbReference type="SUPFAM" id="SSF54518">
    <property type="entry name" value="Tubby C-terminal domain-like"/>
    <property type="match status" value="1"/>
</dbReference>
<dbReference type="GO" id="GO:0017128">
    <property type="term" value="F:phospholipid scramblase activity"/>
    <property type="evidence" value="ECO:0007669"/>
    <property type="project" value="InterPro"/>
</dbReference>
<sequence length="185" mass="20952">MLRENEVIIRQTKIFGRNEFAIEAPTGQPLGTARQTKLNMKDVLSRASRQVDVFDAGGTHLISIEDPIDLIRDSYTVRLVTPAMDLARLTSRFKLMGSKFDLDIAGFPEVQVEGKVFNRNYTLTSQGRPIAHVVAEYKGFGRELTGKSDYRVQFEPELSERQHAAILGVVIAIDMWRVKRRQQSS</sequence>
<dbReference type="RefSeq" id="WP_167616261.1">
    <property type="nucleotide sequence ID" value="NZ_JAAUVV010000006.1"/>
</dbReference>
<evidence type="ECO:0008006" key="4">
    <source>
        <dbReference type="Google" id="ProtNLM"/>
    </source>
</evidence>
<dbReference type="InterPro" id="IPR038595">
    <property type="entry name" value="LOR_sf"/>
</dbReference>
<name>A0AAP6XJI4_9CORY</name>
<dbReference type="InterPro" id="IPR007612">
    <property type="entry name" value="LOR"/>
</dbReference>
<dbReference type="Gene3D" id="2.40.160.200">
    <property type="entry name" value="LURP1-related"/>
    <property type="match status" value="1"/>
</dbReference>
<evidence type="ECO:0000313" key="2">
    <source>
        <dbReference type="EMBL" id="NJJ03666.1"/>
    </source>
</evidence>
<accession>A0AAP6XJI4</accession>
<dbReference type="AlphaFoldDB" id="A0AAP6XJI4"/>
<gene>
    <name evidence="2" type="ORF">HC138_04735</name>
</gene>
<dbReference type="InterPro" id="IPR025659">
    <property type="entry name" value="Tubby-like_C"/>
</dbReference>
<proteinExistence type="inferred from homology"/>
<protein>
    <recommendedName>
        <fullName evidence="4">Scramblase</fullName>
    </recommendedName>
</protein>